<name>A0ABX0AA31_9BACI</name>
<gene>
    <name evidence="1" type="ORF">GW534_15545</name>
</gene>
<reference evidence="1 2" key="1">
    <citation type="submission" date="2020-01" db="EMBL/GenBank/DDBJ databases">
        <title>A novel Bacillus sp. from Pasinler.</title>
        <authorList>
            <person name="Adiguzel A."/>
            <person name="Ay H."/>
            <person name="Baltaci M.O."/>
        </authorList>
    </citation>
    <scope>NUCLEOTIDE SEQUENCE [LARGE SCALE GENOMIC DNA]</scope>
    <source>
        <strain evidence="1 2">P1</strain>
    </source>
</reference>
<sequence length="254" mass="28841">MLLVFLDISPAFADVVEDKKWIPAHTSQYYNDGKYSGSLERYLYSGQYIPEQSKVVEDTRDGWSRTYYICLRHAEGWSYWDFERDGTGTNRPQELSYSDSQGYRGTLYRYNTIMTLEEPYPRGPCEVGSRKIQNRKFIAFYRGTVTKPAVDTRVYRYRGWVYAAVPDPSDSYHSGGGSGGANGEFSWKMEKASDNSDTRIRLINSATIAGNHYATRNPQYSIQSSGVVSRTSSSPINITVNNANSLKNKNINLN</sequence>
<protein>
    <submittedName>
        <fullName evidence="1">Uncharacterized protein</fullName>
    </submittedName>
</protein>
<dbReference type="EMBL" id="JAACYS010000117">
    <property type="protein sequence ID" value="NCU19065.1"/>
    <property type="molecule type" value="Genomic_DNA"/>
</dbReference>
<organism evidence="1 2">
    <name type="scientific">Pallidibacillus pasinlerensis</name>
    <dbReference type="NCBI Taxonomy" id="2703818"/>
    <lineage>
        <taxon>Bacteria</taxon>
        <taxon>Bacillati</taxon>
        <taxon>Bacillota</taxon>
        <taxon>Bacilli</taxon>
        <taxon>Bacillales</taxon>
        <taxon>Bacillaceae</taxon>
        <taxon>Pallidibacillus</taxon>
    </lineage>
</organism>
<proteinExistence type="predicted"/>
<evidence type="ECO:0000313" key="1">
    <source>
        <dbReference type="EMBL" id="NCU19065.1"/>
    </source>
</evidence>
<keyword evidence="2" id="KW-1185">Reference proteome</keyword>
<accession>A0ABX0AA31</accession>
<feature type="non-terminal residue" evidence="1">
    <location>
        <position position="254"/>
    </location>
</feature>
<comment type="caution">
    <text evidence="1">The sequence shown here is derived from an EMBL/GenBank/DDBJ whole genome shotgun (WGS) entry which is preliminary data.</text>
</comment>
<evidence type="ECO:0000313" key="2">
    <source>
        <dbReference type="Proteomes" id="UP000743899"/>
    </source>
</evidence>
<dbReference type="Proteomes" id="UP000743899">
    <property type="component" value="Unassembled WGS sequence"/>
</dbReference>